<feature type="domain" description="Transcription elongation factor GreA/GreB N-terminal" evidence="10">
    <location>
        <begin position="27"/>
        <end position="96"/>
    </location>
</feature>
<evidence type="ECO:0000313" key="11">
    <source>
        <dbReference type="EMBL" id="GLB65645.1"/>
    </source>
</evidence>
<gene>
    <name evidence="8 11" type="primary">greA</name>
    <name evidence="11" type="ORF">AHIS1636_00840</name>
</gene>
<keyword evidence="5 8" id="KW-0804">Transcription</keyword>
<dbReference type="RefSeq" id="WP_264793832.1">
    <property type="nucleotide sequence ID" value="NZ_BRVS01000001.1"/>
</dbReference>
<dbReference type="InterPro" id="IPR001437">
    <property type="entry name" value="Tscrpt_elong_fac_GreA/B_C"/>
</dbReference>
<dbReference type="InterPro" id="IPR018151">
    <property type="entry name" value="TF_GreA/GreB_CS"/>
</dbReference>
<keyword evidence="3 8" id="KW-0805">Transcription regulation</keyword>
<keyword evidence="4 8" id="KW-0238">DNA-binding</keyword>
<dbReference type="InterPro" id="IPR028624">
    <property type="entry name" value="Tscrpt_elong_fac_GreA/B"/>
</dbReference>
<keyword evidence="11" id="KW-0648">Protein biosynthesis</keyword>
<dbReference type="Pfam" id="PF01272">
    <property type="entry name" value="GreA_GreB"/>
    <property type="match status" value="1"/>
</dbReference>
<evidence type="ECO:0000256" key="8">
    <source>
        <dbReference type="HAMAP-Rule" id="MF_00105"/>
    </source>
</evidence>
<evidence type="ECO:0000256" key="7">
    <source>
        <dbReference type="ARBA" id="ARBA00030776"/>
    </source>
</evidence>
<dbReference type="SUPFAM" id="SSF46557">
    <property type="entry name" value="GreA transcript cleavage protein, N-terminal domain"/>
    <property type="match status" value="1"/>
</dbReference>
<feature type="domain" description="Transcription elongation factor GreA/GreB C-terminal" evidence="9">
    <location>
        <begin position="103"/>
        <end position="176"/>
    </location>
</feature>
<evidence type="ECO:0000256" key="3">
    <source>
        <dbReference type="ARBA" id="ARBA00023015"/>
    </source>
</evidence>
<evidence type="ECO:0000256" key="6">
    <source>
        <dbReference type="ARBA" id="ARBA00024916"/>
    </source>
</evidence>
<dbReference type="SUPFAM" id="SSF54534">
    <property type="entry name" value="FKBP-like"/>
    <property type="match status" value="1"/>
</dbReference>
<dbReference type="HAMAP" id="MF_00105">
    <property type="entry name" value="GreA_GreB"/>
    <property type="match status" value="1"/>
</dbReference>
<comment type="similarity">
    <text evidence="1 8">Belongs to the GreA/GreB family.</text>
</comment>
<evidence type="ECO:0000256" key="1">
    <source>
        <dbReference type="ARBA" id="ARBA00008213"/>
    </source>
</evidence>
<dbReference type="EMBL" id="BRVS01000001">
    <property type="protein sequence ID" value="GLB65645.1"/>
    <property type="molecule type" value="Genomic_DNA"/>
</dbReference>
<protein>
    <recommendedName>
        <fullName evidence="2 8">Transcription elongation factor GreA</fullName>
    </recommendedName>
    <alternativeName>
        <fullName evidence="7 8">Transcript cleavage factor GreA</fullName>
    </alternativeName>
</protein>
<dbReference type="Gene3D" id="1.10.287.180">
    <property type="entry name" value="Transcription elongation factor, GreA/GreB, N-terminal domain"/>
    <property type="match status" value="1"/>
</dbReference>
<dbReference type="Pfam" id="PF03449">
    <property type="entry name" value="GreA_GreB_N"/>
    <property type="match status" value="1"/>
</dbReference>
<evidence type="ECO:0000256" key="2">
    <source>
        <dbReference type="ARBA" id="ARBA00013729"/>
    </source>
</evidence>
<name>A0ABQ5MNS5_9MICC</name>
<comment type="caution">
    <text evidence="11">The sequence shown here is derived from an EMBL/GenBank/DDBJ whole genome shotgun (WGS) entry which is preliminary data.</text>
</comment>
<evidence type="ECO:0000259" key="10">
    <source>
        <dbReference type="Pfam" id="PF03449"/>
    </source>
</evidence>
<reference evidence="11 12" key="1">
    <citation type="journal article" date="2023" name="Int. J. Syst. Evol. Microbiol.">
        <title>Arthrobacter mangrovi sp. nov., an actinobacterium isolated from the rhizosphere of a mangrove.</title>
        <authorList>
            <person name="Hamada M."/>
            <person name="Saitou S."/>
            <person name="Enomoto N."/>
            <person name="Nanri K."/>
            <person name="Hidaka K."/>
            <person name="Miura T."/>
            <person name="Tamura T."/>
        </authorList>
    </citation>
    <scope>NUCLEOTIDE SEQUENCE [LARGE SCALE GENOMIC DNA]</scope>
    <source>
        <strain evidence="11 12">NBRC 112813</strain>
    </source>
</reference>
<comment type="function">
    <text evidence="6 8">Necessary for efficient RNA polymerase transcription elongation past template-encoded arresting sites. The arresting sites in DNA have the property of trapping a certain fraction of elongating RNA polymerases that pass through, resulting in locked ternary complexes. Cleavage of the nascent transcript by cleavage factors such as GreA or GreB allows the resumption of elongation from the new 3'terminus. GreA releases sequences of 2 to 3 nucleotides.</text>
</comment>
<dbReference type="InterPro" id="IPR022691">
    <property type="entry name" value="Tscrpt_elong_fac_GreA/B_N"/>
</dbReference>
<evidence type="ECO:0000256" key="5">
    <source>
        <dbReference type="ARBA" id="ARBA00023163"/>
    </source>
</evidence>
<dbReference type="PANTHER" id="PTHR30437">
    <property type="entry name" value="TRANSCRIPTION ELONGATION FACTOR GREA"/>
    <property type="match status" value="1"/>
</dbReference>
<keyword evidence="12" id="KW-1185">Reference proteome</keyword>
<dbReference type="PROSITE" id="PS00829">
    <property type="entry name" value="GREAB_1"/>
    <property type="match status" value="1"/>
</dbReference>
<dbReference type="InterPro" id="IPR036805">
    <property type="entry name" value="Tscrpt_elong_fac_GreA/B_N_sf"/>
</dbReference>
<dbReference type="NCBIfam" id="NF001262">
    <property type="entry name" value="PRK00226.1-3"/>
    <property type="match status" value="1"/>
</dbReference>
<dbReference type="PIRSF" id="PIRSF006092">
    <property type="entry name" value="GreA_GreB"/>
    <property type="match status" value="1"/>
</dbReference>
<proteinExistence type="inferred from homology"/>
<keyword evidence="11" id="KW-0251">Elongation factor</keyword>
<sequence length="180" mass="19146">MLRQREAAASGHTKEKYVSTSSASVAWLTQESYDRLKAELDYLSGPGRTEIVARIEQARSEGDLKENGGYHAAKEEQGKAEARIRQLTELLRNAHVGAAPADDGVVEPGMVVEAKIAGDTETFLLGSREVAGDATIDVYSEKSPLGAAINGKKAGETVAYTAPNGKEIKVEIISAKPYAG</sequence>
<dbReference type="InterPro" id="IPR036953">
    <property type="entry name" value="GreA/GreB_C_sf"/>
</dbReference>
<dbReference type="Proteomes" id="UP001209654">
    <property type="component" value="Unassembled WGS sequence"/>
</dbReference>
<evidence type="ECO:0000313" key="12">
    <source>
        <dbReference type="Proteomes" id="UP001209654"/>
    </source>
</evidence>
<dbReference type="GO" id="GO:0003746">
    <property type="term" value="F:translation elongation factor activity"/>
    <property type="evidence" value="ECO:0007669"/>
    <property type="project" value="UniProtKB-KW"/>
</dbReference>
<evidence type="ECO:0000256" key="4">
    <source>
        <dbReference type="ARBA" id="ARBA00023125"/>
    </source>
</evidence>
<accession>A0ABQ5MNS5</accession>
<dbReference type="Gene3D" id="3.10.50.30">
    <property type="entry name" value="Transcription elongation factor, GreA/GreB, C-terminal domain"/>
    <property type="match status" value="1"/>
</dbReference>
<evidence type="ECO:0000259" key="9">
    <source>
        <dbReference type="Pfam" id="PF01272"/>
    </source>
</evidence>
<organism evidence="11 12">
    <name type="scientific">Arthrobacter mangrovi</name>
    <dbReference type="NCBI Taxonomy" id="2966350"/>
    <lineage>
        <taxon>Bacteria</taxon>
        <taxon>Bacillati</taxon>
        <taxon>Actinomycetota</taxon>
        <taxon>Actinomycetes</taxon>
        <taxon>Micrococcales</taxon>
        <taxon>Micrococcaceae</taxon>
        <taxon>Arthrobacter</taxon>
    </lineage>
</organism>
<dbReference type="PANTHER" id="PTHR30437:SF4">
    <property type="entry name" value="TRANSCRIPTION ELONGATION FACTOR GREA"/>
    <property type="match status" value="1"/>
</dbReference>
<dbReference type="InterPro" id="IPR023459">
    <property type="entry name" value="Tscrpt_elong_fac_GreA/B_fam"/>
</dbReference>